<evidence type="ECO:0000259" key="4">
    <source>
        <dbReference type="Pfam" id="PF00361"/>
    </source>
</evidence>
<comment type="caution">
    <text evidence="5">The sequence shown here is derived from an EMBL/GenBank/DDBJ whole genome shotgun (WGS) entry which is preliminary data.</text>
</comment>
<evidence type="ECO:0000256" key="3">
    <source>
        <dbReference type="SAM" id="Phobius"/>
    </source>
</evidence>
<evidence type="ECO:0000256" key="2">
    <source>
        <dbReference type="RuleBase" id="RU000320"/>
    </source>
</evidence>
<proteinExistence type="predicted"/>
<keyword evidence="3" id="KW-0472">Membrane</keyword>
<feature type="transmembrane region" description="Helical" evidence="3">
    <location>
        <begin position="378"/>
        <end position="402"/>
    </location>
</feature>
<feature type="transmembrane region" description="Helical" evidence="3">
    <location>
        <begin position="80"/>
        <end position="99"/>
    </location>
</feature>
<comment type="subcellular location">
    <subcellularLocation>
        <location evidence="1">Endomembrane system</location>
        <topology evidence="1">Multi-pass membrane protein</topology>
    </subcellularLocation>
    <subcellularLocation>
        <location evidence="2">Membrane</location>
        <topology evidence="2">Multi-pass membrane protein</topology>
    </subcellularLocation>
</comment>
<dbReference type="GO" id="GO:0016020">
    <property type="term" value="C:membrane"/>
    <property type="evidence" value="ECO:0007669"/>
    <property type="project" value="UniProtKB-SubCell"/>
</dbReference>
<dbReference type="AlphaFoldDB" id="A0A933I9E8"/>
<dbReference type="GO" id="GO:0012505">
    <property type="term" value="C:endomembrane system"/>
    <property type="evidence" value="ECO:0007669"/>
    <property type="project" value="UniProtKB-SubCell"/>
</dbReference>
<evidence type="ECO:0000256" key="1">
    <source>
        <dbReference type="ARBA" id="ARBA00004127"/>
    </source>
</evidence>
<keyword evidence="2 3" id="KW-0812">Transmembrane</keyword>
<dbReference type="NCBIfam" id="NF005097">
    <property type="entry name" value="PRK06525.1"/>
    <property type="match status" value="1"/>
</dbReference>
<feature type="domain" description="NADH:quinone oxidoreductase/Mrp antiporter transmembrane" evidence="4">
    <location>
        <begin position="136"/>
        <end position="417"/>
    </location>
</feature>
<feature type="transmembrane region" description="Helical" evidence="3">
    <location>
        <begin position="119"/>
        <end position="137"/>
    </location>
</feature>
<keyword evidence="3" id="KW-1133">Transmembrane helix</keyword>
<dbReference type="PRINTS" id="PR01434">
    <property type="entry name" value="NADHDHGNASE5"/>
</dbReference>
<protein>
    <recommendedName>
        <fullName evidence="4">NADH:quinone oxidoreductase/Mrp antiporter transmembrane domain-containing protein</fullName>
    </recommendedName>
</protein>
<evidence type="ECO:0000313" key="5">
    <source>
        <dbReference type="EMBL" id="MBI4725773.1"/>
    </source>
</evidence>
<gene>
    <name evidence="5" type="ORF">HY768_00870</name>
</gene>
<feature type="transmembrane region" description="Helical" evidence="3">
    <location>
        <begin position="172"/>
        <end position="192"/>
    </location>
</feature>
<feature type="transmembrane region" description="Helical" evidence="3">
    <location>
        <begin position="334"/>
        <end position="357"/>
    </location>
</feature>
<dbReference type="PANTHER" id="PTHR43373:SF1">
    <property type="entry name" value="NA(+)_H(+) ANTIPORTER SUBUNIT A"/>
    <property type="match status" value="1"/>
</dbReference>
<feature type="transmembrane region" description="Helical" evidence="3">
    <location>
        <begin position="212"/>
        <end position="234"/>
    </location>
</feature>
<reference evidence="5" key="1">
    <citation type="submission" date="2020-07" db="EMBL/GenBank/DDBJ databases">
        <title>Huge and variable diversity of episymbiotic CPR bacteria and DPANN archaea in groundwater ecosystems.</title>
        <authorList>
            <person name="He C.Y."/>
            <person name="Keren R."/>
            <person name="Whittaker M."/>
            <person name="Farag I.F."/>
            <person name="Doudna J."/>
            <person name="Cate J.H.D."/>
            <person name="Banfield J.F."/>
        </authorList>
    </citation>
    <scope>NUCLEOTIDE SEQUENCE</scope>
    <source>
        <strain evidence="5">NC_groundwater_1520_Pr4_B-0.1um_53_5</strain>
    </source>
</reference>
<name>A0A933I9E8_UNCT6</name>
<dbReference type="EMBL" id="JACQXR010000008">
    <property type="protein sequence ID" value="MBI4725773.1"/>
    <property type="molecule type" value="Genomic_DNA"/>
</dbReference>
<dbReference type="InterPro" id="IPR001750">
    <property type="entry name" value="ND/Mrp_TM"/>
</dbReference>
<feature type="transmembrane region" description="Helical" evidence="3">
    <location>
        <begin position="272"/>
        <end position="296"/>
    </location>
</feature>
<dbReference type="Proteomes" id="UP000736328">
    <property type="component" value="Unassembled WGS sequence"/>
</dbReference>
<dbReference type="InterPro" id="IPR050616">
    <property type="entry name" value="CPA3_Na-H_Antiporter_A"/>
</dbReference>
<sequence>MLPILLFTMLLLPFAGALISQWLPEKRQDGFAAVIVSLVCAASLWAVFLGLGKSFHLNVLPWWPWLPQGTEVMGLHLDPLSTVLLLVTTIIGLAVTFFARDYLTPQNRYHPIEGGKRRFYLWHLLFVGAMVGVAVSPNFLQMFIFWELTTICSWALISYYHNHESLEAGFEALIKTFFGGIFFLIALIVIFVNAGSFDFDAINLLTPQLKTLVFILFLIAAWAKSSQIVFFAWLPNAMAAPTPVSCYLHAAAMVKAGVYLMARVAISTVGFSYGLGLLVAAFAVFTMLASLFLFFFQTDLKKFLAYSTIAHLGYIFLGIGLGVMGSYYGYQGAILHIICHAPAKALLFICVGAIAYSTGTRNMDELGGLAKAMPLTSIAFIVGALGATGIAPLSCFWSKLFLMEGVIEIGGKTAVFLMIPFVAEIIIAFAWYFFIAHKVFFGEPSAKVNRVIALPLTSKIILIALMALTVIAPLVGLPLVKLVR</sequence>
<organism evidence="5 6">
    <name type="scientific">candidate division TA06 bacterium</name>
    <dbReference type="NCBI Taxonomy" id="2250710"/>
    <lineage>
        <taxon>Bacteria</taxon>
        <taxon>Bacteria division TA06</taxon>
    </lineage>
</organism>
<feature type="transmembrane region" description="Helical" evidence="3">
    <location>
        <begin position="456"/>
        <end position="480"/>
    </location>
</feature>
<feature type="transmembrane region" description="Helical" evidence="3">
    <location>
        <begin position="6"/>
        <end position="23"/>
    </location>
</feature>
<feature type="transmembrane region" description="Helical" evidence="3">
    <location>
        <begin position="303"/>
        <end position="328"/>
    </location>
</feature>
<dbReference type="PANTHER" id="PTHR43373">
    <property type="entry name" value="NA(+)/H(+) ANTIPORTER SUBUNIT"/>
    <property type="match status" value="1"/>
</dbReference>
<accession>A0A933I9E8</accession>
<dbReference type="Pfam" id="PF00361">
    <property type="entry name" value="Proton_antipo_M"/>
    <property type="match status" value="1"/>
</dbReference>
<evidence type="ECO:0000313" key="6">
    <source>
        <dbReference type="Proteomes" id="UP000736328"/>
    </source>
</evidence>
<feature type="transmembrane region" description="Helical" evidence="3">
    <location>
        <begin position="414"/>
        <end position="435"/>
    </location>
</feature>
<feature type="transmembrane region" description="Helical" evidence="3">
    <location>
        <begin position="30"/>
        <end position="51"/>
    </location>
</feature>